<dbReference type="GO" id="GO:0003964">
    <property type="term" value="F:RNA-directed DNA polymerase activity"/>
    <property type="evidence" value="ECO:0007669"/>
    <property type="project" value="UniProtKB-KW"/>
</dbReference>
<keyword evidence="1" id="KW-0548">Nucleotidyltransferase</keyword>
<evidence type="ECO:0000313" key="1">
    <source>
        <dbReference type="EMBL" id="GEU72212.1"/>
    </source>
</evidence>
<comment type="caution">
    <text evidence="1">The sequence shown here is derived from an EMBL/GenBank/DDBJ whole genome shotgun (WGS) entry which is preliminary data.</text>
</comment>
<organism evidence="1">
    <name type="scientific">Tanacetum cinerariifolium</name>
    <name type="common">Dalmatian daisy</name>
    <name type="synonym">Chrysanthemum cinerariifolium</name>
    <dbReference type="NCBI Taxonomy" id="118510"/>
    <lineage>
        <taxon>Eukaryota</taxon>
        <taxon>Viridiplantae</taxon>
        <taxon>Streptophyta</taxon>
        <taxon>Embryophyta</taxon>
        <taxon>Tracheophyta</taxon>
        <taxon>Spermatophyta</taxon>
        <taxon>Magnoliopsida</taxon>
        <taxon>eudicotyledons</taxon>
        <taxon>Gunneridae</taxon>
        <taxon>Pentapetalae</taxon>
        <taxon>asterids</taxon>
        <taxon>campanulids</taxon>
        <taxon>Asterales</taxon>
        <taxon>Asteraceae</taxon>
        <taxon>Asteroideae</taxon>
        <taxon>Anthemideae</taxon>
        <taxon>Anthemidinae</taxon>
        <taxon>Tanacetum</taxon>
    </lineage>
</organism>
<protein>
    <submittedName>
        <fullName evidence="1">RNA-directed DNA polymerase, eukaryota, reverse transcriptase zinc-binding domain protein</fullName>
    </submittedName>
</protein>
<keyword evidence="1" id="KW-0808">Transferase</keyword>
<dbReference type="EMBL" id="BKCJ010006446">
    <property type="protein sequence ID" value="GEU72212.1"/>
    <property type="molecule type" value="Genomic_DNA"/>
</dbReference>
<keyword evidence="1" id="KW-0695">RNA-directed DNA polymerase</keyword>
<dbReference type="PANTHER" id="PTHR33116:SF84">
    <property type="entry name" value="RNA-DIRECTED DNA POLYMERASE"/>
    <property type="match status" value="1"/>
</dbReference>
<proteinExistence type="predicted"/>
<dbReference type="PANTHER" id="PTHR33116">
    <property type="entry name" value="REVERSE TRANSCRIPTASE ZINC-BINDING DOMAIN-CONTAINING PROTEIN-RELATED-RELATED"/>
    <property type="match status" value="1"/>
</dbReference>
<gene>
    <name evidence="1" type="ORF">Tci_044190</name>
</gene>
<sequence>MPFRKGNLPIRYLGIPLASRRIKASDCKVLIDAVKNKINDWRNRSLSFARRLQLISSILSSLQTSGDSACGMYSIGWKEAKVCDLIQNGLWVWPEEWERRFGSVLGVPVPVLNHNIKDKAYWINKKGKEKDFNVGVVWKAIKPELPKTTDVIKAAEILGLPIDRSKYDMDMIHDLCKDMEK</sequence>
<name>A0A6L2MHG8_TANCI</name>
<accession>A0A6L2MHG8</accession>
<reference evidence="1" key="1">
    <citation type="journal article" date="2019" name="Sci. Rep.">
        <title>Draft genome of Tanacetum cinerariifolium, the natural source of mosquito coil.</title>
        <authorList>
            <person name="Yamashiro T."/>
            <person name="Shiraishi A."/>
            <person name="Satake H."/>
            <person name="Nakayama K."/>
        </authorList>
    </citation>
    <scope>NUCLEOTIDE SEQUENCE</scope>
</reference>
<dbReference type="AlphaFoldDB" id="A0A6L2MHG8"/>